<proteinExistence type="predicted"/>
<dbReference type="Pfam" id="PF01844">
    <property type="entry name" value="HNH"/>
    <property type="match status" value="1"/>
</dbReference>
<dbReference type="InterPro" id="IPR002711">
    <property type="entry name" value="HNH"/>
</dbReference>
<dbReference type="GO" id="GO:0008270">
    <property type="term" value="F:zinc ion binding"/>
    <property type="evidence" value="ECO:0007669"/>
    <property type="project" value="InterPro"/>
</dbReference>
<reference evidence="4" key="1">
    <citation type="submission" date="2016-02" db="EMBL/GenBank/DDBJ databases">
        <authorList>
            <person name="Wibberg D."/>
        </authorList>
    </citation>
    <scope>NUCLEOTIDE SEQUENCE [LARGE SCALE GENOMIC DNA]</scope>
</reference>
<evidence type="ECO:0000313" key="4">
    <source>
        <dbReference type="Proteomes" id="UP000199013"/>
    </source>
</evidence>
<keyword evidence="4" id="KW-1185">Reference proteome</keyword>
<dbReference type="GO" id="GO:0004519">
    <property type="term" value="F:endonuclease activity"/>
    <property type="evidence" value="ECO:0007669"/>
    <property type="project" value="InterPro"/>
</dbReference>
<dbReference type="AlphaFoldDB" id="A0A1C3P796"/>
<dbReference type="CDD" id="cd00085">
    <property type="entry name" value="HNHc"/>
    <property type="match status" value="1"/>
</dbReference>
<accession>A0A1C3P796</accession>
<evidence type="ECO:0000313" key="3">
    <source>
        <dbReference type="EMBL" id="SBW25687.1"/>
    </source>
</evidence>
<protein>
    <recommendedName>
        <fullName evidence="2">HNH nuclease domain-containing protein</fullName>
    </recommendedName>
</protein>
<feature type="region of interest" description="Disordered" evidence="1">
    <location>
        <begin position="138"/>
        <end position="189"/>
    </location>
</feature>
<evidence type="ECO:0000259" key="2">
    <source>
        <dbReference type="SMART" id="SM00507"/>
    </source>
</evidence>
<organism evidence="3 4">
    <name type="scientific">Candidatus Protofrankia californiensis</name>
    <dbReference type="NCBI Taxonomy" id="1839754"/>
    <lineage>
        <taxon>Bacteria</taxon>
        <taxon>Bacillati</taxon>
        <taxon>Actinomycetota</taxon>
        <taxon>Actinomycetes</taxon>
        <taxon>Frankiales</taxon>
        <taxon>Frankiaceae</taxon>
        <taxon>Protofrankia</taxon>
    </lineage>
</organism>
<dbReference type="Gene3D" id="1.10.30.50">
    <property type="match status" value="1"/>
</dbReference>
<name>A0A1C3P796_9ACTN</name>
<dbReference type="InterPro" id="IPR003615">
    <property type="entry name" value="HNH_nuc"/>
</dbReference>
<gene>
    <name evidence="3" type="ORF">FDG2_4646</name>
</gene>
<dbReference type="SMART" id="SM00507">
    <property type="entry name" value="HNHc"/>
    <property type="match status" value="1"/>
</dbReference>
<feature type="compositionally biased region" description="Basic and acidic residues" evidence="1">
    <location>
        <begin position="172"/>
        <end position="182"/>
    </location>
</feature>
<dbReference type="Proteomes" id="UP000199013">
    <property type="component" value="Unassembled WGS sequence"/>
</dbReference>
<dbReference type="GO" id="GO:0003676">
    <property type="term" value="F:nucleic acid binding"/>
    <property type="evidence" value="ECO:0007669"/>
    <property type="project" value="InterPro"/>
</dbReference>
<evidence type="ECO:0000256" key="1">
    <source>
        <dbReference type="SAM" id="MobiDB-lite"/>
    </source>
</evidence>
<feature type="domain" description="HNH nuclease" evidence="2">
    <location>
        <begin position="34"/>
        <end position="92"/>
    </location>
</feature>
<feature type="compositionally biased region" description="Basic residues" evidence="1">
    <location>
        <begin position="142"/>
        <end position="156"/>
    </location>
</feature>
<sequence>MDRRIERGRFYLTRRLNGYRRHGDYVGGHEWKARRRRWLAETGKRPCHICGKPWRDGPSGVGYHVHHVDYFRAGSGNESDRDLVPICHRCHTRVHKVDRYLGPFGTRALGLSLRRCTGIVRAVHWPVRVLRGGSETVPVPAARRRPRRRPVSRRRAAAGTPPARGTVRRSRPVPDDVEHQDRPMGAGRS</sequence>
<dbReference type="EMBL" id="FLUV01001940">
    <property type="protein sequence ID" value="SBW25687.1"/>
    <property type="molecule type" value="Genomic_DNA"/>
</dbReference>